<evidence type="ECO:0000313" key="1">
    <source>
        <dbReference type="EMBL" id="KAH0769597.1"/>
    </source>
</evidence>
<evidence type="ECO:0000313" key="2">
    <source>
        <dbReference type="Proteomes" id="UP000826656"/>
    </source>
</evidence>
<evidence type="ECO:0008006" key="3">
    <source>
        <dbReference type="Google" id="ProtNLM"/>
    </source>
</evidence>
<comment type="caution">
    <text evidence="1">The sequence shown here is derived from an EMBL/GenBank/DDBJ whole genome shotgun (WGS) entry which is preliminary data.</text>
</comment>
<organism evidence="1 2">
    <name type="scientific">Solanum tuberosum</name>
    <name type="common">Potato</name>
    <dbReference type="NCBI Taxonomy" id="4113"/>
    <lineage>
        <taxon>Eukaryota</taxon>
        <taxon>Viridiplantae</taxon>
        <taxon>Streptophyta</taxon>
        <taxon>Embryophyta</taxon>
        <taxon>Tracheophyta</taxon>
        <taxon>Spermatophyta</taxon>
        <taxon>Magnoliopsida</taxon>
        <taxon>eudicotyledons</taxon>
        <taxon>Gunneridae</taxon>
        <taxon>Pentapetalae</taxon>
        <taxon>asterids</taxon>
        <taxon>lamiids</taxon>
        <taxon>Solanales</taxon>
        <taxon>Solanaceae</taxon>
        <taxon>Solanoideae</taxon>
        <taxon>Solaneae</taxon>
        <taxon>Solanum</taxon>
    </lineage>
</organism>
<keyword evidence="2" id="KW-1185">Reference proteome</keyword>
<name>A0ABQ7VM32_SOLTU</name>
<reference evidence="1 2" key="1">
    <citation type="journal article" date="2021" name="bioRxiv">
        <title>Chromosome-scale and haplotype-resolved genome assembly of a tetraploid potato cultivar.</title>
        <authorList>
            <person name="Sun H."/>
            <person name="Jiao W.-B."/>
            <person name="Krause K."/>
            <person name="Campoy J.A."/>
            <person name="Goel M."/>
            <person name="Folz-Donahue K."/>
            <person name="Kukat C."/>
            <person name="Huettel B."/>
            <person name="Schneeberger K."/>
        </authorList>
    </citation>
    <scope>NUCLEOTIDE SEQUENCE [LARGE SCALE GENOMIC DNA]</scope>
    <source>
        <strain evidence="1">SolTubOtavaFocal</strain>
        <tissue evidence="1">Leaves</tissue>
    </source>
</reference>
<protein>
    <recommendedName>
        <fullName evidence="3">RNase H family protein</fullName>
    </recommendedName>
</protein>
<accession>A0ABQ7VM32</accession>
<proteinExistence type="predicted"/>
<dbReference type="Proteomes" id="UP000826656">
    <property type="component" value="Unassembled WGS sequence"/>
</dbReference>
<sequence>MDSSSSNFQNFSGCKLALPWIDLCQNIINLQPTLRTLIVCWQKLDSGYLKLNTDGSFNTNDGGAGLGGAVTSDNLK</sequence>
<gene>
    <name evidence="1" type="ORF">KY290_013578</name>
</gene>
<dbReference type="EMBL" id="JAIVGD010000011">
    <property type="protein sequence ID" value="KAH0769597.1"/>
    <property type="molecule type" value="Genomic_DNA"/>
</dbReference>